<dbReference type="InterPro" id="IPR027417">
    <property type="entry name" value="P-loop_NTPase"/>
</dbReference>
<dbReference type="Pfam" id="PF01121">
    <property type="entry name" value="CoaE"/>
    <property type="match status" value="1"/>
</dbReference>
<sequence>MLLGIVINPIKPNISIPRSPYVIGLRGGRASDKSALCGRLEKLGAGVVDSDRLGHEVYLKGTPCYNTLVEQFCDEIVGKNGEIQRRVLESIAFSNQEKLQLLNSTIRCQLEQSRTLRIVICFPPGREVKKIIDRNNMTEEKANNYMPTRIANLWESFLHNIDHEVLHSTDW</sequence>
<dbReference type="CDD" id="cd02022">
    <property type="entry name" value="DPCK"/>
    <property type="match status" value="1"/>
</dbReference>
<keyword evidence="2" id="KW-0067">ATP-binding</keyword>
<dbReference type="InterPro" id="IPR001977">
    <property type="entry name" value="Depp_CoAkinase"/>
</dbReference>
<evidence type="ECO:0000313" key="4">
    <source>
        <dbReference type="Proteomes" id="UP000507470"/>
    </source>
</evidence>
<dbReference type="AlphaFoldDB" id="A0A6J8A4S0"/>
<dbReference type="Gene3D" id="3.40.50.300">
    <property type="entry name" value="P-loop containing nucleotide triphosphate hydrolases"/>
    <property type="match status" value="1"/>
</dbReference>
<accession>A0A6J8A4S0</accession>
<dbReference type="SUPFAM" id="SSF52540">
    <property type="entry name" value="P-loop containing nucleoside triphosphate hydrolases"/>
    <property type="match status" value="1"/>
</dbReference>
<gene>
    <name evidence="3" type="ORF">MCOR_3082</name>
</gene>
<proteinExistence type="predicted"/>
<dbReference type="GO" id="GO:0004140">
    <property type="term" value="F:dephospho-CoA kinase activity"/>
    <property type="evidence" value="ECO:0007669"/>
    <property type="project" value="UniProtKB-EC"/>
</dbReference>
<keyword evidence="1" id="KW-0547">Nucleotide-binding</keyword>
<keyword evidence="3" id="KW-0808">Transferase</keyword>
<dbReference type="PROSITE" id="PS51219">
    <property type="entry name" value="DPCK"/>
    <property type="match status" value="1"/>
</dbReference>
<dbReference type="GO" id="GO:0015937">
    <property type="term" value="P:coenzyme A biosynthetic process"/>
    <property type="evidence" value="ECO:0007669"/>
    <property type="project" value="InterPro"/>
</dbReference>
<keyword evidence="4" id="KW-1185">Reference proteome</keyword>
<dbReference type="EC" id="2.7.7.3" evidence="3"/>
<organism evidence="3 4">
    <name type="scientific">Mytilus coruscus</name>
    <name type="common">Sea mussel</name>
    <dbReference type="NCBI Taxonomy" id="42192"/>
    <lineage>
        <taxon>Eukaryota</taxon>
        <taxon>Metazoa</taxon>
        <taxon>Spiralia</taxon>
        <taxon>Lophotrochozoa</taxon>
        <taxon>Mollusca</taxon>
        <taxon>Bivalvia</taxon>
        <taxon>Autobranchia</taxon>
        <taxon>Pteriomorphia</taxon>
        <taxon>Mytilida</taxon>
        <taxon>Mytiloidea</taxon>
        <taxon>Mytilidae</taxon>
        <taxon>Mytilinae</taxon>
        <taxon>Mytilus</taxon>
    </lineage>
</organism>
<dbReference type="GO" id="GO:0005524">
    <property type="term" value="F:ATP binding"/>
    <property type="evidence" value="ECO:0007669"/>
    <property type="project" value="UniProtKB-KW"/>
</dbReference>
<evidence type="ECO:0000256" key="1">
    <source>
        <dbReference type="ARBA" id="ARBA00022741"/>
    </source>
</evidence>
<dbReference type="GO" id="GO:0004595">
    <property type="term" value="F:pantetheine-phosphate adenylyltransferase activity"/>
    <property type="evidence" value="ECO:0007669"/>
    <property type="project" value="UniProtKB-EC"/>
</dbReference>
<evidence type="ECO:0000313" key="3">
    <source>
        <dbReference type="EMBL" id="CAC5360690.1"/>
    </source>
</evidence>
<name>A0A6J8A4S0_MYTCO</name>
<dbReference type="EMBL" id="CACVKT020000570">
    <property type="protein sequence ID" value="CAC5360690.1"/>
    <property type="molecule type" value="Genomic_DNA"/>
</dbReference>
<evidence type="ECO:0000256" key="2">
    <source>
        <dbReference type="ARBA" id="ARBA00022840"/>
    </source>
</evidence>
<dbReference type="Proteomes" id="UP000507470">
    <property type="component" value="Unassembled WGS sequence"/>
</dbReference>
<keyword evidence="3" id="KW-0548">Nucleotidyltransferase</keyword>
<reference evidence="3 4" key="1">
    <citation type="submission" date="2020-06" db="EMBL/GenBank/DDBJ databases">
        <authorList>
            <person name="Li R."/>
            <person name="Bekaert M."/>
        </authorList>
    </citation>
    <scope>NUCLEOTIDE SEQUENCE [LARGE SCALE GENOMIC DNA]</scope>
    <source>
        <strain evidence="4">wild</strain>
    </source>
</reference>
<dbReference type="OrthoDB" id="330671at2759"/>
<protein>
    <submittedName>
        <fullName evidence="3">COASY</fullName>
        <ecNumber evidence="3">2.7.1.24</ecNumber>
        <ecNumber evidence="3">2.7.7.3</ecNumber>
    </submittedName>
</protein>
<dbReference type="EC" id="2.7.1.24" evidence="3"/>